<keyword evidence="4" id="KW-1185">Reference proteome</keyword>
<keyword evidence="2" id="KW-0732">Signal</keyword>
<dbReference type="InterPro" id="IPR004963">
    <property type="entry name" value="PAE/NOTUM"/>
</dbReference>
<organism evidence="3 4">
    <name type="scientific">Nematostella vectensis</name>
    <name type="common">Starlet sea anemone</name>
    <dbReference type="NCBI Taxonomy" id="45351"/>
    <lineage>
        <taxon>Eukaryota</taxon>
        <taxon>Metazoa</taxon>
        <taxon>Cnidaria</taxon>
        <taxon>Anthozoa</taxon>
        <taxon>Hexacorallia</taxon>
        <taxon>Actiniaria</taxon>
        <taxon>Edwardsiidae</taxon>
        <taxon>Nematostella</taxon>
    </lineage>
</organism>
<proteinExistence type="inferred from homology"/>
<dbReference type="PhylomeDB" id="A7SBM6"/>
<evidence type="ECO:0000313" key="3">
    <source>
        <dbReference type="EMBL" id="EDO38898.1"/>
    </source>
</evidence>
<dbReference type="AlphaFoldDB" id="A7SBM6"/>
<evidence type="ECO:0000256" key="1">
    <source>
        <dbReference type="ARBA" id="ARBA00010213"/>
    </source>
</evidence>
<gene>
    <name evidence="3" type="ORF">NEMVEDRAFT_v1g209762</name>
</gene>
<dbReference type="Pfam" id="PF03283">
    <property type="entry name" value="PAE"/>
    <property type="match status" value="2"/>
</dbReference>
<dbReference type="OMA" id="FGNNTHR"/>
<sequence>MRLLVISFCWIFVYTAQGWPSHGAQTDILRPNNPSKSDSYKEILYRKYTRKTRSVRPRKKYRYNLRKHEIRDARDRNALCLDGSPAVFYLSRNPYSKDWVIQLQAGGSCGDHKTCHERAKGSFGSSKDYELYMTGSFLSSDNPNENPTFASWNKVLVPYCSGDVFVGRKTKETHPYGLQMLGHFIVKAVVQQLMDDYKINTTGTVILFGGASAGGLGMLANVDFVQQMVLPAKVHLFLHVVCSAVFKYLSTPIYVMVAQWDSYQLQELVPSQFPKVRLPPELPSEAAYLAKFGNNTHRSLRRLIMSKMSGVFSPACFMHTFSGEAEILSVTSKYNIQGKTAYKAFSEWHVSGGAHGTYVERPLDTPFCNPSCCSSLCTKCREQEPTKTARHAVAYDPRTGNGEHQSRGCTSGVLVRKMAA</sequence>
<dbReference type="ESTHER" id="nemve-a7sbm6">
    <property type="family name" value="Pectinacetylesterase-Notum"/>
</dbReference>
<evidence type="ECO:0008006" key="5">
    <source>
        <dbReference type="Google" id="ProtNLM"/>
    </source>
</evidence>
<dbReference type="eggNOG" id="KOG4287">
    <property type="taxonomic scope" value="Eukaryota"/>
</dbReference>
<evidence type="ECO:0000256" key="2">
    <source>
        <dbReference type="SAM" id="SignalP"/>
    </source>
</evidence>
<dbReference type="PANTHER" id="PTHR21562:SF122">
    <property type="entry name" value="PALMITOLEOYL-PROTEIN CARBOXYLESTERASE NOTUM"/>
    <property type="match status" value="1"/>
</dbReference>
<dbReference type="STRING" id="45351.A7SBM6"/>
<dbReference type="GO" id="GO:1990699">
    <property type="term" value="F:palmitoleyl hydrolase activity"/>
    <property type="evidence" value="ECO:0000318"/>
    <property type="project" value="GO_Central"/>
</dbReference>
<evidence type="ECO:0000313" key="4">
    <source>
        <dbReference type="Proteomes" id="UP000001593"/>
    </source>
</evidence>
<comment type="similarity">
    <text evidence="1">Belongs to the pectinacetylesterase family. Notum subfamily.</text>
</comment>
<dbReference type="PANTHER" id="PTHR21562">
    <property type="entry name" value="NOTUM-RELATED"/>
    <property type="match status" value="1"/>
</dbReference>
<dbReference type="GO" id="GO:0090090">
    <property type="term" value="P:negative regulation of canonical Wnt signaling pathway"/>
    <property type="evidence" value="ECO:0000318"/>
    <property type="project" value="GO_Central"/>
</dbReference>
<dbReference type="InParanoid" id="A7SBM6"/>
<dbReference type="EMBL" id="DS469617">
    <property type="protein sequence ID" value="EDO38898.1"/>
    <property type="molecule type" value="Genomic_DNA"/>
</dbReference>
<feature type="chain" id="PRO_5002714947" description="Pectin acetylesterase" evidence="2">
    <location>
        <begin position="19"/>
        <end position="420"/>
    </location>
</feature>
<accession>A7SBM6</accession>
<reference evidence="3 4" key="1">
    <citation type="journal article" date="2007" name="Science">
        <title>Sea anemone genome reveals ancestral eumetazoan gene repertoire and genomic organization.</title>
        <authorList>
            <person name="Putnam N.H."/>
            <person name="Srivastava M."/>
            <person name="Hellsten U."/>
            <person name="Dirks B."/>
            <person name="Chapman J."/>
            <person name="Salamov A."/>
            <person name="Terry A."/>
            <person name="Shapiro H."/>
            <person name="Lindquist E."/>
            <person name="Kapitonov V.V."/>
            <person name="Jurka J."/>
            <person name="Genikhovich G."/>
            <person name="Grigoriev I.V."/>
            <person name="Lucas S.M."/>
            <person name="Steele R.E."/>
            <person name="Finnerty J.R."/>
            <person name="Technau U."/>
            <person name="Martindale M.Q."/>
            <person name="Rokhsar D.S."/>
        </authorList>
    </citation>
    <scope>NUCLEOTIDE SEQUENCE [LARGE SCALE GENOMIC DNA]</scope>
    <source>
        <strain evidence="4">CH2 X CH6</strain>
    </source>
</reference>
<feature type="signal peptide" evidence="2">
    <location>
        <begin position="1"/>
        <end position="18"/>
    </location>
</feature>
<dbReference type="HOGENOM" id="CLU_654362_0_0_1"/>
<dbReference type="Proteomes" id="UP000001593">
    <property type="component" value="Unassembled WGS sequence"/>
</dbReference>
<name>A7SBM6_NEMVE</name>
<protein>
    <recommendedName>
        <fullName evidence="5">Pectin acetylesterase</fullName>
    </recommendedName>
</protein>